<name>A0A176VT77_MARPO</name>
<gene>
    <name evidence="3" type="ORF">AXG93_2402s1020</name>
    <name evidence="2" type="ORF">Mp_6g19940</name>
</gene>
<accession>A0A176VT77</accession>
<evidence type="ECO:0000313" key="2">
    <source>
        <dbReference type="EMBL" id="BBN15480.1"/>
    </source>
</evidence>
<proteinExistence type="predicted"/>
<dbReference type="Proteomes" id="UP000077202">
    <property type="component" value="Unassembled WGS sequence"/>
</dbReference>
<reference evidence="2" key="2">
    <citation type="journal article" date="2019" name="Curr. Biol.">
        <title>Chromatin organization in early land plants reveals an ancestral association between H3K27me3, transposons, and constitutive heterochromatin.</title>
        <authorList>
            <person name="Montgomery S.A."/>
            <person name="Tanizawa Y."/>
            <person name="Galik B."/>
            <person name="Wang N."/>
            <person name="Ito T."/>
            <person name="Mochizuki T."/>
            <person name="Akimcheva S."/>
            <person name="Bowman J."/>
            <person name="Cognat V."/>
            <person name="Drouard L."/>
            <person name="Ekker H."/>
            <person name="Houng S."/>
            <person name="Kohchi T."/>
            <person name="Lin S."/>
            <person name="Liu L.D."/>
            <person name="Nakamura Y."/>
            <person name="Valeeva L.R."/>
            <person name="Shakirov E.V."/>
            <person name="Shippen D.E."/>
            <person name="Wei W."/>
            <person name="Yagura M."/>
            <person name="Yamaoka S."/>
            <person name="Yamato K.T."/>
            <person name="Liu C."/>
            <person name="Berger F."/>
        </authorList>
    </citation>
    <scope>NUCLEOTIDE SEQUENCE [LARGE SCALE GENOMIC DNA]</scope>
    <source>
        <strain evidence="2">Tak-1</strain>
    </source>
</reference>
<keyword evidence="4" id="KW-1185">Reference proteome</keyword>
<feature type="region of interest" description="Disordered" evidence="1">
    <location>
        <begin position="137"/>
        <end position="194"/>
    </location>
</feature>
<protein>
    <submittedName>
        <fullName evidence="3">Uncharacterized protein</fullName>
    </submittedName>
</protein>
<dbReference type="Proteomes" id="UP001162541">
    <property type="component" value="Chromosome 6"/>
</dbReference>
<evidence type="ECO:0000256" key="1">
    <source>
        <dbReference type="SAM" id="MobiDB-lite"/>
    </source>
</evidence>
<reference evidence="3 4" key="1">
    <citation type="submission" date="2016-03" db="EMBL/GenBank/DDBJ databases">
        <title>Mechanisms controlling the formation of the plant cell surface in tip-growing cells are functionally conserved among land plants.</title>
        <authorList>
            <person name="Honkanen S."/>
            <person name="Jones V.A."/>
            <person name="Morieri G."/>
            <person name="Champion C."/>
            <person name="Hetherington A.J."/>
            <person name="Kelly S."/>
            <person name="Saint-Marcoux D."/>
            <person name="Proust H."/>
            <person name="Prescott H."/>
            <person name="Dolan L."/>
        </authorList>
    </citation>
    <scope>NUCLEOTIDE SEQUENCE [LARGE SCALE GENOMIC DNA]</scope>
    <source>
        <strain evidence="4">cv. Tak-1 and cv. Tak-2</strain>
        <tissue evidence="3">Whole gametophyte</tissue>
    </source>
</reference>
<feature type="compositionally biased region" description="Polar residues" evidence="1">
    <location>
        <begin position="184"/>
        <end position="194"/>
    </location>
</feature>
<dbReference type="EMBL" id="LVLJ01002686">
    <property type="protein sequence ID" value="OAE24044.1"/>
    <property type="molecule type" value="Genomic_DNA"/>
</dbReference>
<sequence length="355" mass="40596">MPRGGPDWATRRDIWLAFCKGNGHVLERLNKKGRTFFSFFGPEGQRFGSWKKCEEFMKSSQQDPLGELAVPDSDQYVQVEVLDGLSVSRSAEVEKLKYTEIVPALQVGPEAAHHLSAYSRCSNSMSTHEKWMEIHEDCSSSPSTTKLGSDRQETINPNSSEDHEGARYLLNSRTAGKASEAEETNASQSYVQSKYHNPKYLKHLSSEDDERETLFGLRNEQAADGNDVLSRIHRGAQLADTRLDDASYHQYKRREHCTNVETQGRRTNKVRLQTLNDERRIRYSEKEKSGASKLKLGIFSRKRKPVPKKAVSKPLALLDAAKPTHSRLSTMTNDSDMLLRILWRKYMKQRKMKRD</sequence>
<reference evidence="5" key="3">
    <citation type="journal article" date="2020" name="Curr. Biol.">
        <title>Chromatin organization in early land plants reveals an ancestral association between H3K27me3, transposons, and constitutive heterochromatin.</title>
        <authorList>
            <person name="Montgomery S.A."/>
            <person name="Tanizawa Y."/>
            <person name="Galik B."/>
            <person name="Wang N."/>
            <person name="Ito T."/>
            <person name="Mochizuki T."/>
            <person name="Akimcheva S."/>
            <person name="Bowman J.L."/>
            <person name="Cognat V."/>
            <person name="Marechal-Drouard L."/>
            <person name="Ekker H."/>
            <person name="Hong S.F."/>
            <person name="Kohchi T."/>
            <person name="Lin S.S."/>
            <person name="Liu L.D."/>
            <person name="Nakamura Y."/>
            <person name="Valeeva L.R."/>
            <person name="Shakirov E.V."/>
            <person name="Shippen D.E."/>
            <person name="Wei W.L."/>
            <person name="Yagura M."/>
            <person name="Yamaoka S."/>
            <person name="Yamato K.T."/>
            <person name="Liu C."/>
            <person name="Berger F."/>
        </authorList>
    </citation>
    <scope>NUCLEOTIDE SEQUENCE [LARGE SCALE GENOMIC DNA]</scope>
    <source>
        <strain evidence="5">Tak-1</strain>
    </source>
</reference>
<evidence type="ECO:0000313" key="3">
    <source>
        <dbReference type="EMBL" id="OAE24044.1"/>
    </source>
</evidence>
<evidence type="ECO:0000313" key="5">
    <source>
        <dbReference type="Proteomes" id="UP001162541"/>
    </source>
</evidence>
<organism evidence="3 4">
    <name type="scientific">Marchantia polymorpha subsp. ruderalis</name>
    <dbReference type="NCBI Taxonomy" id="1480154"/>
    <lineage>
        <taxon>Eukaryota</taxon>
        <taxon>Viridiplantae</taxon>
        <taxon>Streptophyta</taxon>
        <taxon>Embryophyta</taxon>
        <taxon>Marchantiophyta</taxon>
        <taxon>Marchantiopsida</taxon>
        <taxon>Marchantiidae</taxon>
        <taxon>Marchantiales</taxon>
        <taxon>Marchantiaceae</taxon>
        <taxon>Marchantia</taxon>
    </lineage>
</organism>
<dbReference type="AlphaFoldDB" id="A0A176VT77"/>
<dbReference type="EMBL" id="AP019871">
    <property type="protein sequence ID" value="BBN15480.1"/>
    <property type="molecule type" value="Genomic_DNA"/>
</dbReference>
<evidence type="ECO:0000313" key="4">
    <source>
        <dbReference type="Proteomes" id="UP000077202"/>
    </source>
</evidence>